<dbReference type="SMART" id="SM00320">
    <property type="entry name" value="WD40"/>
    <property type="match status" value="14"/>
</dbReference>
<dbReference type="PROSITE" id="PS50082">
    <property type="entry name" value="WD_REPEATS_2"/>
    <property type="match status" value="10"/>
</dbReference>
<dbReference type="InterPro" id="IPR019775">
    <property type="entry name" value="WD40_repeat_CS"/>
</dbReference>
<keyword evidence="2" id="KW-0677">Repeat</keyword>
<dbReference type="Gene3D" id="2.130.10.10">
    <property type="entry name" value="YVTN repeat-like/Quinoprotein amine dehydrogenase"/>
    <property type="match status" value="3"/>
</dbReference>
<dbReference type="EMBL" id="MJGC01000088">
    <property type="protein sequence ID" value="OEJ73472.1"/>
    <property type="molecule type" value="Genomic_DNA"/>
</dbReference>
<dbReference type="InterPro" id="IPR020472">
    <property type="entry name" value="WD40_PAC1"/>
</dbReference>
<keyword evidence="4" id="KW-0472">Membrane</keyword>
<sequence>MIATQYQIGGSLEHNDPHYVIRVADTQLYEALMSGEFCYIFNCRQMGKSSLLVRTLHRLRREGYQCTVIDMTNIGSENITPIQWYKGIMYDLGLGFNWLSEINADVEKLEGKGLSTLKILSQLIDKLLTVRFPKERIFIFIDEIDSVLSLKFSIDDFFALIRYCYNQRNIDENYHRITFAMFGVATPSDLISDKKRTPFNIGRAIELEGFKWEEAQPLIQGMKAKTLCPEPFLRAILDWTSEQPFLTQKLCDLVVKYLGKRENLNREISAELMVEEIARSHLIQNWESQDEPEHFRTIRDRLLGNPKNAGRLLSIYQQIWQGLEVIADDSREQIELILSGIVIKSGGYLKIRNKIYREVFNLTWIEKQLHTLRPYSQSFEAWIDSQKLDPSRLLSGQALIDAQNWARGKSLSNLDYQFLAESEEQDRLRVQQELEAARLKEVEFRLLEKQQRLLQEQKNAQLQKILLGAVSLGLLLSVGLGLIGFWQYRQARRNEQLARRSEIKALLSSSNGQFASVQRLSALVSAIKAQRRLEQFDKNNPRLARQIESALQEAVYGAIEINRFVQEGIVTDIALHPQGHCIASTHNEGGIRLWKPDGTLLRTFGNLQQSYSNVEFSPDGQSIAAASSDRTVQLWNLNGQLLRTLNGHSGPVNSIAFSPNGQAIASGSSDRTIRLWNLQGKLQQTLVGHQDRILAVTFSPDGQTLASTSMDGTVKLWNLNGELLQEISTEAPIGQLAFSPDGQWMAGAEWNERIFVWQRDGTLKATFEGHTHSVSSVAFSPDSQYLLSGSRDRTLRLWDLQGTLLATLEGHKGGVTTVLFTPNGQTLISSSRDGTIRLWQLHHPDVTVLRGHARSVNALQILPSPTHKGAEILTAGDDGTLRWWTRQGTAIASIRAHEKIGGMDINSDGSQIVTSSSDQTLKLWNREGQLLKTFNPNQGILGQVAFSPDDRAIAVLGFDRTLKLWTTDGQLLHSFTSAQTLRSFAFSPDAQRIASIDYTGKLFIWRIDGTLEQTAQVSDSEGYAIAFSPDSRQLAIAKENGAIYLWQMNGSLQRTWKAHLQAVRHIAFSPDGKMIATAGQEGEIKLWTLEGKWLTTLKRHEREVYQLVFSADGQTLVSGSRDRTAIIWNLPEVMDRRRIFANGCDWVREYLQTSSEIERSDRTLCP</sequence>
<dbReference type="SUPFAM" id="SSF52540">
    <property type="entry name" value="P-loop containing nucleoside triphosphate hydrolases"/>
    <property type="match status" value="1"/>
</dbReference>
<evidence type="ECO:0000256" key="3">
    <source>
        <dbReference type="PROSITE-ProRule" id="PRU00221"/>
    </source>
</evidence>
<comment type="caution">
    <text evidence="5">The sequence shown here is derived from an EMBL/GenBank/DDBJ whole genome shotgun (WGS) entry which is preliminary data.</text>
</comment>
<keyword evidence="4" id="KW-0812">Transmembrane</keyword>
<feature type="repeat" description="WD" evidence="3">
    <location>
        <begin position="900"/>
        <end position="925"/>
    </location>
</feature>
<dbReference type="PROSITE" id="PS50294">
    <property type="entry name" value="WD_REPEATS_REGION"/>
    <property type="match status" value="7"/>
</dbReference>
<dbReference type="RefSeq" id="WP_069968943.1">
    <property type="nucleotide sequence ID" value="NZ_CM124774.1"/>
</dbReference>
<keyword evidence="4" id="KW-1133">Transmembrane helix</keyword>
<dbReference type="PRINTS" id="PR00320">
    <property type="entry name" value="GPROTEINBRPT"/>
</dbReference>
<name>A0A1E5QFL8_9CYAN</name>
<feature type="repeat" description="WD" evidence="3">
    <location>
        <begin position="1056"/>
        <end position="1090"/>
    </location>
</feature>
<dbReference type="OrthoDB" id="434800at2"/>
<protein>
    <submittedName>
        <fullName evidence="5">Uncharacterized protein</fullName>
    </submittedName>
</protein>
<evidence type="ECO:0000313" key="5">
    <source>
        <dbReference type="EMBL" id="OEJ73472.1"/>
    </source>
</evidence>
<dbReference type="AlphaFoldDB" id="A0A1E5QFL8"/>
<dbReference type="Gene3D" id="3.40.50.300">
    <property type="entry name" value="P-loop containing nucleotide triphosphate hydrolases"/>
    <property type="match status" value="1"/>
</dbReference>
<dbReference type="PROSITE" id="PS00678">
    <property type="entry name" value="WD_REPEATS_1"/>
    <property type="match status" value="5"/>
</dbReference>
<feature type="repeat" description="WD" evidence="3">
    <location>
        <begin position="767"/>
        <end position="801"/>
    </location>
</feature>
<dbReference type="CDD" id="cd00200">
    <property type="entry name" value="WD40"/>
    <property type="match status" value="2"/>
</dbReference>
<dbReference type="InterPro" id="IPR015943">
    <property type="entry name" value="WD40/YVTN_repeat-like_dom_sf"/>
</dbReference>
<evidence type="ECO:0000256" key="2">
    <source>
        <dbReference type="ARBA" id="ARBA00022737"/>
    </source>
</evidence>
<dbReference type="PANTHER" id="PTHR19848">
    <property type="entry name" value="WD40 REPEAT PROTEIN"/>
    <property type="match status" value="1"/>
</dbReference>
<dbReference type="InterPro" id="IPR011047">
    <property type="entry name" value="Quinoprotein_ADH-like_sf"/>
</dbReference>
<evidence type="ECO:0000256" key="4">
    <source>
        <dbReference type="SAM" id="Phobius"/>
    </source>
</evidence>
<feature type="repeat" description="WD" evidence="3">
    <location>
        <begin position="645"/>
        <end position="679"/>
    </location>
</feature>
<feature type="repeat" description="WD" evidence="3">
    <location>
        <begin position="604"/>
        <end position="638"/>
    </location>
</feature>
<feature type="repeat" description="WD" evidence="3">
    <location>
        <begin position="934"/>
        <end position="965"/>
    </location>
</feature>
<dbReference type="Pfam" id="PF14516">
    <property type="entry name" value="AAA_35"/>
    <property type="match status" value="1"/>
</dbReference>
<feature type="repeat" description="WD" evidence="3">
    <location>
        <begin position="1097"/>
        <end position="1130"/>
    </location>
</feature>
<accession>A0A1E5QFL8</accession>
<feature type="repeat" description="WD" evidence="3">
    <location>
        <begin position="686"/>
        <end position="720"/>
    </location>
</feature>
<dbReference type="Pfam" id="PF00400">
    <property type="entry name" value="WD40"/>
    <property type="match status" value="11"/>
</dbReference>
<dbReference type="InterPro" id="IPR001680">
    <property type="entry name" value="WD40_rpt"/>
</dbReference>
<organism evidence="5">
    <name type="scientific">Desertifilum tharense IPPAS B-1220</name>
    <dbReference type="NCBI Taxonomy" id="1781255"/>
    <lineage>
        <taxon>Bacteria</taxon>
        <taxon>Bacillati</taxon>
        <taxon>Cyanobacteriota</taxon>
        <taxon>Cyanophyceae</taxon>
        <taxon>Desertifilales</taxon>
        <taxon>Desertifilaceae</taxon>
        <taxon>Desertifilum</taxon>
    </lineage>
</organism>
<feature type="repeat" description="WD" evidence="3">
    <location>
        <begin position="849"/>
        <end position="884"/>
    </location>
</feature>
<feature type="transmembrane region" description="Helical" evidence="4">
    <location>
        <begin position="465"/>
        <end position="486"/>
    </location>
</feature>
<proteinExistence type="predicted"/>
<evidence type="ECO:0000256" key="1">
    <source>
        <dbReference type="ARBA" id="ARBA00022574"/>
    </source>
</evidence>
<dbReference type="InterPro" id="IPR036322">
    <property type="entry name" value="WD40_repeat_dom_sf"/>
</dbReference>
<gene>
    <name evidence="5" type="ORF">BH720_19790</name>
</gene>
<dbReference type="PANTHER" id="PTHR19848:SF8">
    <property type="entry name" value="F-BOX AND WD REPEAT DOMAIN CONTAINING 7"/>
    <property type="match status" value="1"/>
</dbReference>
<dbReference type="InterPro" id="IPR027417">
    <property type="entry name" value="P-loop_NTPase"/>
</dbReference>
<keyword evidence="1 3" id="KW-0853">WD repeat</keyword>
<reference evidence="5" key="1">
    <citation type="submission" date="2016-09" db="EMBL/GenBank/DDBJ databases">
        <title>Draft genome of thermotolerant cyanobacterium Desertifilum sp. strain IPPAS B-1220.</title>
        <authorList>
            <person name="Sinetova M.A."/>
            <person name="Bolakhan K."/>
            <person name="Zayadan B.K."/>
            <person name="Mironov K.S."/>
            <person name="Ustinova V."/>
            <person name="Kupriyanova E.V."/>
            <person name="Sidorov R.A."/>
            <person name="Skrypnik A.N."/>
            <person name="Gogoleva N.E."/>
            <person name="Gogolev Y.V."/>
            <person name="Los D.A."/>
        </authorList>
    </citation>
    <scope>NUCLEOTIDE SEQUENCE [LARGE SCALE GENOMIC DNA]</scope>
    <source>
        <strain evidence="5">IPPAS B-1220</strain>
    </source>
</reference>
<dbReference type="SUPFAM" id="SSF50978">
    <property type="entry name" value="WD40 repeat-like"/>
    <property type="match status" value="1"/>
</dbReference>
<dbReference type="STRING" id="1781255.BH720_19790"/>
<feature type="repeat" description="WD" evidence="3">
    <location>
        <begin position="808"/>
        <end position="841"/>
    </location>
</feature>
<dbReference type="SUPFAM" id="SSF50998">
    <property type="entry name" value="Quinoprotein alcohol dehydrogenase-like"/>
    <property type="match status" value="1"/>
</dbReference>